<feature type="region of interest" description="Disordered" evidence="1">
    <location>
        <begin position="335"/>
        <end position="366"/>
    </location>
</feature>
<dbReference type="AlphaFoldDB" id="A0A2L2XKU6"/>
<keyword evidence="2" id="KW-0396">Initiation factor</keyword>
<keyword evidence="3" id="KW-1185">Reference proteome</keyword>
<dbReference type="Proteomes" id="UP000239549">
    <property type="component" value="Unassembled WGS sequence"/>
</dbReference>
<feature type="region of interest" description="Disordered" evidence="1">
    <location>
        <begin position="273"/>
        <end position="322"/>
    </location>
</feature>
<feature type="compositionally biased region" description="Acidic residues" evidence="1">
    <location>
        <begin position="284"/>
        <end position="319"/>
    </location>
</feature>
<evidence type="ECO:0000256" key="1">
    <source>
        <dbReference type="SAM" id="MobiDB-lite"/>
    </source>
</evidence>
<feature type="region of interest" description="Disordered" evidence="1">
    <location>
        <begin position="107"/>
        <end position="178"/>
    </location>
</feature>
<feature type="compositionally biased region" description="Low complexity" evidence="1">
    <location>
        <begin position="335"/>
        <end position="347"/>
    </location>
</feature>
<protein>
    <submittedName>
        <fullName evidence="2">Translation initiation factor 2</fullName>
    </submittedName>
</protein>
<feature type="region of interest" description="Disordered" evidence="1">
    <location>
        <begin position="239"/>
        <end position="259"/>
    </location>
</feature>
<evidence type="ECO:0000313" key="3">
    <source>
        <dbReference type="Proteomes" id="UP000239549"/>
    </source>
</evidence>
<comment type="caution">
    <text evidence="2">The sequence shown here is derived from an EMBL/GenBank/DDBJ whole genome shotgun (WGS) entry which is preliminary data.</text>
</comment>
<keyword evidence="2" id="KW-0648">Protein biosynthesis</keyword>
<feature type="compositionally biased region" description="Basic and acidic residues" evidence="1">
    <location>
        <begin position="348"/>
        <end position="359"/>
    </location>
</feature>
<reference evidence="3" key="1">
    <citation type="submission" date="2018-02" db="EMBL/GenBank/DDBJ databases">
        <title>Genome sequence of Desulfocucumis palustris strain NAW-5.</title>
        <authorList>
            <person name="Watanabe M."/>
            <person name="Kojima H."/>
            <person name="Fukui M."/>
        </authorList>
    </citation>
    <scope>NUCLEOTIDE SEQUENCE [LARGE SCALE GENOMIC DNA]</scope>
    <source>
        <strain evidence="3">NAW-5</strain>
    </source>
</reference>
<evidence type="ECO:0000313" key="2">
    <source>
        <dbReference type="EMBL" id="GBF34551.1"/>
    </source>
</evidence>
<feature type="compositionally biased region" description="Polar residues" evidence="1">
    <location>
        <begin position="123"/>
        <end position="132"/>
    </location>
</feature>
<dbReference type="GO" id="GO:0003743">
    <property type="term" value="F:translation initiation factor activity"/>
    <property type="evidence" value="ECO:0007669"/>
    <property type="project" value="UniProtKB-KW"/>
</dbReference>
<proteinExistence type="predicted"/>
<organism evidence="2 3">
    <name type="scientific">Desulfocucumis palustris</name>
    <dbReference type="NCBI Taxonomy" id="1898651"/>
    <lineage>
        <taxon>Bacteria</taxon>
        <taxon>Bacillati</taxon>
        <taxon>Bacillota</taxon>
        <taxon>Clostridia</taxon>
        <taxon>Eubacteriales</taxon>
        <taxon>Desulfocucumaceae</taxon>
        <taxon>Desulfocucumis</taxon>
    </lineage>
</organism>
<dbReference type="EMBL" id="BFAV01000141">
    <property type="protein sequence ID" value="GBF34551.1"/>
    <property type="molecule type" value="Genomic_DNA"/>
</dbReference>
<name>A0A2L2XKU6_9FIRM</name>
<gene>
    <name evidence="2" type="ORF">DCCM_3670</name>
</gene>
<accession>A0A2L2XKU6</accession>
<sequence length="380" mass="40924">MGILSEKEMYFKAAERAFYRNPFSDLLIVSFTTLNSDDESWKGLQLPVLLVPADGAVPDATRREIARRRRVNLYVWGNSDTVPDHTLRELTALTSGKVYRILGHEENSQQDVEDLQAPPPESSPETQNTPDSSAGDAGPDTAAIAPEPAGETAAAETEMAEAAVPPGETGEEAEKDPAPWQDVVIAEEENITMEPADSPAGPPHEEAMELTMDLAEENTTGADFEKSQEIVDKAAGEETAGFGLPGDEATTEAAKTPAELTEEVFESIEETFETIKDTPGETAEYPEESWEAAGENEGEGPENTDAGEETGEEAVDTEGEQQLTEEVIILETGYAGAEADAGGAETARTADEDPNRDSDAYFNGNSKEYGKNVIIWRFPS</sequence>
<dbReference type="RefSeq" id="WP_104372778.1">
    <property type="nucleotide sequence ID" value="NZ_BFAV01000141.1"/>
</dbReference>
<feature type="compositionally biased region" description="Low complexity" evidence="1">
    <location>
        <begin position="141"/>
        <end position="166"/>
    </location>
</feature>